<accession>A0ABY0TKV0</accession>
<evidence type="ECO:0000313" key="1">
    <source>
        <dbReference type="EMBL" id="SDQ90403.1"/>
    </source>
</evidence>
<gene>
    <name evidence="1" type="ORF">SAMN04490186_2409</name>
</gene>
<dbReference type="Proteomes" id="UP000198740">
    <property type="component" value="Unassembled WGS sequence"/>
</dbReference>
<proteinExistence type="predicted"/>
<organism evidence="1 2">
    <name type="scientific">Pseudomonas grimontii</name>
    <dbReference type="NCBI Taxonomy" id="129847"/>
    <lineage>
        <taxon>Bacteria</taxon>
        <taxon>Pseudomonadati</taxon>
        <taxon>Pseudomonadota</taxon>
        <taxon>Gammaproteobacteria</taxon>
        <taxon>Pseudomonadales</taxon>
        <taxon>Pseudomonadaceae</taxon>
        <taxon>Pseudomonas</taxon>
    </lineage>
</organism>
<sequence length="81" mass="8756">MATQLQVLSYKLQVKSRFAFTCRLPLAACSLSLATSQPKKAIIAPVFERLLPFSRHLSEGRCSRFNLSGSDGALSGLVSLA</sequence>
<keyword evidence="2" id="KW-1185">Reference proteome</keyword>
<protein>
    <submittedName>
        <fullName evidence="1">Uncharacterized protein</fullName>
    </submittedName>
</protein>
<evidence type="ECO:0000313" key="2">
    <source>
        <dbReference type="Proteomes" id="UP000198740"/>
    </source>
</evidence>
<reference evidence="1 2" key="1">
    <citation type="submission" date="2016-10" db="EMBL/GenBank/DDBJ databases">
        <authorList>
            <person name="Varghese N."/>
            <person name="Submissions S."/>
        </authorList>
    </citation>
    <scope>NUCLEOTIDE SEQUENCE [LARGE SCALE GENOMIC DNA]</scope>
    <source>
        <strain evidence="1 2">BS2976</strain>
    </source>
</reference>
<dbReference type="EMBL" id="FNKM01000002">
    <property type="protein sequence ID" value="SDQ90403.1"/>
    <property type="molecule type" value="Genomic_DNA"/>
</dbReference>
<name>A0ABY0TKV0_9PSED</name>
<comment type="caution">
    <text evidence="1">The sequence shown here is derived from an EMBL/GenBank/DDBJ whole genome shotgun (WGS) entry which is preliminary data.</text>
</comment>